<gene>
    <name evidence="1" type="ORF">SAMN04488057_11411</name>
</gene>
<keyword evidence="2" id="KW-1185">Reference proteome</keyword>
<reference evidence="1 2" key="1">
    <citation type="submission" date="2016-11" db="EMBL/GenBank/DDBJ databases">
        <authorList>
            <person name="Jaros S."/>
            <person name="Januszkiewicz K."/>
            <person name="Wedrychowicz H."/>
        </authorList>
    </citation>
    <scope>NUCLEOTIDE SEQUENCE [LARGE SCALE GENOMIC DNA]</scope>
    <source>
        <strain evidence="1 2">CGMCC 1.6102</strain>
    </source>
</reference>
<dbReference type="AlphaFoldDB" id="A0A1M7Q4X7"/>
<name>A0A1M7Q4X7_9BACT</name>
<dbReference type="EMBL" id="FRCY01000014">
    <property type="protein sequence ID" value="SHN25324.1"/>
    <property type="molecule type" value="Genomic_DNA"/>
</dbReference>
<evidence type="ECO:0008006" key="3">
    <source>
        <dbReference type="Google" id="ProtNLM"/>
    </source>
</evidence>
<protein>
    <recommendedName>
        <fullName evidence="3">Neutral/alkaline non-lysosomal ceramidase, N-terminal</fullName>
    </recommendedName>
</protein>
<sequence>MDLDQISGRMVVAKTVLLPLILIISLSIRVHPLYAQENREAVRFFRAGAAKSNITPPLGEPIVGNWEEPPADYVHDELYARCLVLDDGTTRLAVVLVDNVGAKQEVFDAAKAIIQKRTGLPPAQVLIASTHTHSSISAGGAGEKRRDWTAGEALDAYQSFMASRIADGIQNALYNLEPARIGWGSGNVPQHVFNRRWKMKPGTPMPNPLGTNDLAVMNPGVGNPDLLHPAGPTDPEVAFLSVQAIDGRPLALLANYSLHYVGGVPEGHLSADYFGMFADRLQELLQLDVDHPPFIAMMSNGTSGDVNNIDFRGPRVKHPPYGKMKVVAEDLAREVLKSYHDIVYRDWVELAARQVYLPLKVRRPDPDLSEFVREVLERPEGETGRHRLEKTYAKRVLQMETWPDEVHVIIQAFKIGDLGIGAIPFETFAETGLEIKDRSPFDQTFTISLANGSYGYLPTPEQHRLGGYETWLSTNRVEKEASEKIVDQLLTLFSALD</sequence>
<accession>A0A1M7Q4X7</accession>
<organism evidence="1 2">
    <name type="scientific">Cyclobacterium lianum</name>
    <dbReference type="NCBI Taxonomy" id="388280"/>
    <lineage>
        <taxon>Bacteria</taxon>
        <taxon>Pseudomonadati</taxon>
        <taxon>Bacteroidota</taxon>
        <taxon>Cytophagia</taxon>
        <taxon>Cytophagales</taxon>
        <taxon>Cyclobacteriaceae</taxon>
        <taxon>Cyclobacterium</taxon>
    </lineage>
</organism>
<dbReference type="Proteomes" id="UP000184513">
    <property type="component" value="Unassembled WGS sequence"/>
</dbReference>
<dbReference type="STRING" id="388280.SAMN04488057_11411"/>
<evidence type="ECO:0000313" key="1">
    <source>
        <dbReference type="EMBL" id="SHN25324.1"/>
    </source>
</evidence>
<evidence type="ECO:0000313" key="2">
    <source>
        <dbReference type="Proteomes" id="UP000184513"/>
    </source>
</evidence>
<proteinExistence type="predicted"/>